<dbReference type="Gene3D" id="3.40.47.10">
    <property type="match status" value="1"/>
</dbReference>
<protein>
    <recommendedName>
        <fullName evidence="1">Beta-ketoacyl synthase-like N-terminal domain-containing protein</fullName>
    </recommendedName>
</protein>
<proteinExistence type="predicted"/>
<dbReference type="RefSeq" id="WP_056564984.1">
    <property type="nucleotide sequence ID" value="NZ_CP033334.1"/>
</dbReference>
<name>A0A6M7U6K7_RHILI</name>
<evidence type="ECO:0000313" key="3">
    <source>
        <dbReference type="Proteomes" id="UP000093737"/>
    </source>
</evidence>
<dbReference type="GO" id="GO:0016746">
    <property type="term" value="F:acyltransferase activity"/>
    <property type="evidence" value="ECO:0007669"/>
    <property type="project" value="InterPro"/>
</dbReference>
<dbReference type="SUPFAM" id="SSF53901">
    <property type="entry name" value="Thiolase-like"/>
    <property type="match status" value="2"/>
</dbReference>
<dbReference type="AlphaFoldDB" id="A0A6M7U6K7"/>
<gene>
    <name evidence="2" type="ORF">A8145_00820</name>
</gene>
<dbReference type="InterPro" id="IPR014030">
    <property type="entry name" value="Ketoacyl_synth_N"/>
</dbReference>
<accession>A0A6M7U6K7</accession>
<sequence length="363" mass="37922">MAGGAVIVVVGVGARTPLGFDASSSAAAVRARLSAIQDHPFMVDRFGELMKVTRDTGIDVTLNGPDRAVEIAISPALDALRPLLASTPSTEVSLILSTGEPRPGQPQGFAAEVNSKLRRRLSQHVILEGGGSTAGGHAGGLLAIYHGCKLLREGKAKLCLAGGVDTYLEPETLEWLDENGQLHSEGNIYGFCPGEAAGFCLLTTLATARALGLQPLLEVVATSAAGEENKIKTETVVLGEGLGAAFRTLFEDAPTDPVDRIICDMNGERYRGNEYGFAVIRNPGRFRDAADFETPADCWGDVGAASGPLYVSLVTEAQARNYQKGPLSLIWASSENGSRAAALLGSPGVRPSSGADGPRPIAR</sequence>
<comment type="caution">
    <text evidence="2">The sequence shown here is derived from an EMBL/GenBank/DDBJ whole genome shotgun (WGS) entry which is preliminary data.</text>
</comment>
<dbReference type="EMBL" id="LYTK01000001">
    <property type="protein sequence ID" value="OBQ71458.1"/>
    <property type="molecule type" value="Genomic_DNA"/>
</dbReference>
<feature type="domain" description="Beta-ketoacyl synthase-like N-terminal" evidence="1">
    <location>
        <begin position="138"/>
        <end position="208"/>
    </location>
</feature>
<dbReference type="Pfam" id="PF00109">
    <property type="entry name" value="ketoacyl-synt"/>
    <property type="match status" value="1"/>
</dbReference>
<dbReference type="InterPro" id="IPR016039">
    <property type="entry name" value="Thiolase-like"/>
</dbReference>
<evidence type="ECO:0000259" key="1">
    <source>
        <dbReference type="Pfam" id="PF00109"/>
    </source>
</evidence>
<evidence type="ECO:0000313" key="2">
    <source>
        <dbReference type="EMBL" id="OBQ71458.1"/>
    </source>
</evidence>
<reference evidence="2 3" key="1">
    <citation type="submission" date="2016-05" db="EMBL/GenBank/DDBJ databases">
        <authorList>
            <person name="Ramsay J.P."/>
        </authorList>
    </citation>
    <scope>NUCLEOTIDE SEQUENCE [LARGE SCALE GENOMIC DNA]</scope>
    <source>
        <strain evidence="2 3">NZP2042</strain>
    </source>
</reference>
<organism evidence="2 3">
    <name type="scientific">Rhizobium loti</name>
    <name type="common">Mesorhizobium loti</name>
    <dbReference type="NCBI Taxonomy" id="381"/>
    <lineage>
        <taxon>Bacteria</taxon>
        <taxon>Pseudomonadati</taxon>
        <taxon>Pseudomonadota</taxon>
        <taxon>Alphaproteobacteria</taxon>
        <taxon>Hyphomicrobiales</taxon>
        <taxon>Phyllobacteriaceae</taxon>
        <taxon>Mesorhizobium</taxon>
    </lineage>
</organism>
<dbReference type="Proteomes" id="UP000093737">
    <property type="component" value="Unassembled WGS sequence"/>
</dbReference>